<organism evidence="4">
    <name type="scientific">Ceratitis capitata</name>
    <name type="common">Mediterranean fruit fly</name>
    <name type="synonym">Tephritis capitata</name>
    <dbReference type="NCBI Taxonomy" id="7213"/>
    <lineage>
        <taxon>Eukaryota</taxon>
        <taxon>Metazoa</taxon>
        <taxon>Ecdysozoa</taxon>
        <taxon>Arthropoda</taxon>
        <taxon>Hexapoda</taxon>
        <taxon>Insecta</taxon>
        <taxon>Pterygota</taxon>
        <taxon>Neoptera</taxon>
        <taxon>Endopterygota</taxon>
        <taxon>Diptera</taxon>
        <taxon>Brachycera</taxon>
        <taxon>Muscomorpha</taxon>
        <taxon>Tephritoidea</taxon>
        <taxon>Tephritidae</taxon>
        <taxon>Ceratitis</taxon>
        <taxon>Ceratitis</taxon>
    </lineage>
</organism>
<evidence type="ECO:0000256" key="1">
    <source>
        <dbReference type="ARBA" id="ARBA00004496"/>
    </source>
</evidence>
<dbReference type="Gene3D" id="1.25.10.10">
    <property type="entry name" value="Leucine-rich Repeat Variant"/>
    <property type="match status" value="1"/>
</dbReference>
<dbReference type="SUPFAM" id="SSF48371">
    <property type="entry name" value="ARM repeat"/>
    <property type="match status" value="1"/>
</dbReference>
<dbReference type="OrthoDB" id="10057956at2759"/>
<evidence type="ECO:0000256" key="2">
    <source>
        <dbReference type="ARBA" id="ARBA00022490"/>
    </source>
</evidence>
<dbReference type="InterPro" id="IPR016024">
    <property type="entry name" value="ARM-type_fold"/>
</dbReference>
<proteinExistence type="evidence at transcript level"/>
<keyword evidence="2" id="KW-0963">Cytoplasm</keyword>
<evidence type="ECO:0000313" key="4">
    <source>
        <dbReference type="EMBL" id="JAC02266.1"/>
    </source>
</evidence>
<comment type="subcellular location">
    <subcellularLocation>
        <location evidence="1">Cytoplasm</location>
    </subcellularLocation>
</comment>
<reference evidence="4" key="2">
    <citation type="journal article" date="2014" name="BMC Genomics">
        <title>A genomic perspective to assessing quality of mass-reared SIT flies used in Mediterranean fruit fly (Ceratitis capitata) eradication in California.</title>
        <authorList>
            <person name="Calla B."/>
            <person name="Hall B."/>
            <person name="Hou S."/>
            <person name="Geib S.M."/>
        </authorList>
    </citation>
    <scope>NUCLEOTIDE SEQUENCE</scope>
</reference>
<evidence type="ECO:0000256" key="3">
    <source>
        <dbReference type="ARBA" id="ARBA00061308"/>
    </source>
</evidence>
<accession>W8BME1</accession>
<name>W8BME1_CERCA</name>
<dbReference type="GO" id="GO:0006974">
    <property type="term" value="P:DNA damage response"/>
    <property type="evidence" value="ECO:0007669"/>
    <property type="project" value="InterPro"/>
</dbReference>
<evidence type="ECO:0008006" key="5">
    <source>
        <dbReference type="Google" id="ProtNLM"/>
    </source>
</evidence>
<dbReference type="GO" id="GO:0005737">
    <property type="term" value="C:cytoplasm"/>
    <property type="evidence" value="ECO:0007669"/>
    <property type="project" value="UniProtKB-SubCell"/>
</dbReference>
<dbReference type="GO" id="GO:0005634">
    <property type="term" value="C:nucleus"/>
    <property type="evidence" value="ECO:0007669"/>
    <property type="project" value="TreeGrafter"/>
</dbReference>
<dbReference type="InterPro" id="IPR038904">
    <property type="entry name" value="BRAT1"/>
</dbReference>
<protein>
    <recommendedName>
        <fullName evidence="5">BRCA1-associated ATM activator 1</fullName>
    </recommendedName>
</protein>
<dbReference type="AlphaFoldDB" id="W8BME1"/>
<sequence>METKLEIASNLRKILESFLDENFITNNNVYFEKLLVHLAAKDNAYILQAPFALDWVDRCINILFEDFSKLNPKVISFVFNIFGLLINNEWTIIEIRERRLVDKMLVVVKRESYRFNPSIKLGVIRLLHAISKYSIGLAYLRTINAWQFLIEYCNQDHTVYVVREARHLLYEMLYKFDVKTNDEKLVKEILKEILKPILENVYDSHKDTILINVDDYELQHKLSSSLSLFSFILQQTLDSEEKSNIAEYCKVEHDIKITLWKLTETSHDEHFMSKILSTLSSFFYARLVNEKWNGCQISPECFTDLCVSIFNEMKICISRNYCVTFLKVAEVNHKLWRKLGNRVPKDIYIQNELVRFENQLITFQILPLYMLLRTHEFTEEEIFEKYMTKIFEIVCEHTLRIGYAYRDSLFNNQPAMNADLSLKAIHGVMAMVDILEHDQAVLVFQACIYALKEFMMKLYPNAAMDDPDDSNPVAAEIPSFTIISEFSNTIHAILIAMQTLIKRFKITWKESIETICLVNCSLHILQADDLPVKVAVQSLKLLQLSLEHFLAPNMALLMDNLKGSSLLWMGPAILKRYHDPAWEVRDSTIELVISIADISRLKYPVFQKFLSEHWMCRYIYDMAKNDSEPYVRASALRCISHFISIDDIWEIDLCKQNVADHLFDVLYNEPEAIVRKEAMDVLCTMNLQRKIASRHKDIFYSTLAYCAVSDLHWEVKVGAIRCWKSVICNLLSDEGMIDGVFPPVTFSKEKRKIVQLNEKEINLRFTKMMNELSQQGCLGVILKCLSEDCDVAVILEAKAFLKRLVTELDKYNYIATITATDNVTPNTIHNNPTTSNNSNDINTTPDNLLNKNDSMLKSALNEAVKLEKNTDIVSGDAETAEFLDSDEIIESILDSKDFNLLADAYEQSMRNNIKGDTDESAASTQLRADNERRTIHPFYYRQFTNVSVSEFFATIKRPDFEEKICKQDEWFLCDENLASLVDDLLCLIKPESDSAAISADCY</sequence>
<dbReference type="PANTHER" id="PTHR21331">
    <property type="entry name" value="BRCA1-ASSOCIATED ATM ACTIVATOR 1"/>
    <property type="match status" value="1"/>
</dbReference>
<dbReference type="InterPro" id="IPR011989">
    <property type="entry name" value="ARM-like"/>
</dbReference>
<reference evidence="4" key="1">
    <citation type="submission" date="2013-07" db="EMBL/GenBank/DDBJ databases">
        <authorList>
            <person name="Geib S."/>
        </authorList>
    </citation>
    <scope>NUCLEOTIDE SEQUENCE</scope>
</reference>
<comment type="similarity">
    <text evidence="3">Belongs to the BRAT1 family.</text>
</comment>
<dbReference type="EMBL" id="GAMC01004290">
    <property type="protein sequence ID" value="JAC02266.1"/>
    <property type="molecule type" value="mRNA"/>
</dbReference>
<dbReference type="GO" id="GO:0008283">
    <property type="term" value="P:cell population proliferation"/>
    <property type="evidence" value="ECO:0007669"/>
    <property type="project" value="InterPro"/>
</dbReference>
<dbReference type="PANTHER" id="PTHR21331:SF2">
    <property type="entry name" value="BRCA1-ASSOCIATED ATM ACTIVATOR 1"/>
    <property type="match status" value="1"/>
</dbReference>